<reference evidence="1 2" key="1">
    <citation type="submission" date="2019-12" db="EMBL/GenBank/DDBJ databases">
        <title>Draft Genome Sequence of Bifidobacterium adolescentis ZJ2.</title>
        <authorList>
            <person name="Jin Z."/>
        </authorList>
    </citation>
    <scope>NUCLEOTIDE SEQUENCE [LARGE SCALE GENOMIC DNA]</scope>
    <source>
        <strain evidence="1 2">ZJ2</strain>
    </source>
</reference>
<dbReference type="EMBL" id="CP047129">
    <property type="protein sequence ID" value="QHB62788.1"/>
    <property type="molecule type" value="Genomic_DNA"/>
</dbReference>
<evidence type="ECO:0000313" key="1">
    <source>
        <dbReference type="EMBL" id="QHB62788.1"/>
    </source>
</evidence>
<dbReference type="Proteomes" id="UP000464884">
    <property type="component" value="Chromosome"/>
</dbReference>
<dbReference type="AlphaFoldDB" id="A0A6I6QZN1"/>
<dbReference type="RefSeq" id="WP_159140682.1">
    <property type="nucleotide sequence ID" value="NZ_CP047129.1"/>
</dbReference>
<gene>
    <name evidence="1" type="ORF">F3K97_05585</name>
</gene>
<accession>A0A6I6QZN1</accession>
<organism evidence="1 2">
    <name type="scientific">Bifidobacterium adolescentis</name>
    <dbReference type="NCBI Taxonomy" id="1680"/>
    <lineage>
        <taxon>Bacteria</taxon>
        <taxon>Bacillati</taxon>
        <taxon>Actinomycetota</taxon>
        <taxon>Actinomycetes</taxon>
        <taxon>Bifidobacteriales</taxon>
        <taxon>Bifidobacteriaceae</taxon>
        <taxon>Bifidobacterium</taxon>
    </lineage>
</organism>
<name>A0A6I6QZN1_BIFAD</name>
<proteinExistence type="predicted"/>
<sequence length="58" mass="6086">MTAGMEIDCADECIDGQIEAAESLLSDFGFTPDDPDTCALPSIAHSLPALAAEGRMRD</sequence>
<evidence type="ECO:0000313" key="2">
    <source>
        <dbReference type="Proteomes" id="UP000464884"/>
    </source>
</evidence>
<protein>
    <submittedName>
        <fullName evidence="1">Uncharacterized protein</fullName>
    </submittedName>
</protein>